<dbReference type="RefSeq" id="WP_191790167.1">
    <property type="nucleotide sequence ID" value="NZ_JACSQE010000005.1"/>
</dbReference>
<comment type="caution">
    <text evidence="1">The sequence shown here is derived from an EMBL/GenBank/DDBJ whole genome shotgun (WGS) entry which is preliminary data.</text>
</comment>
<gene>
    <name evidence="1" type="ORF">H9640_07905</name>
</gene>
<proteinExistence type="predicted"/>
<dbReference type="Proteomes" id="UP000633601">
    <property type="component" value="Unassembled WGS sequence"/>
</dbReference>
<keyword evidence="2" id="KW-1185">Reference proteome</keyword>
<reference evidence="1 2" key="1">
    <citation type="submission" date="2020-08" db="EMBL/GenBank/DDBJ databases">
        <title>A Genomic Blueprint of the Chicken Gut Microbiome.</title>
        <authorList>
            <person name="Gilroy R."/>
            <person name="Ravi A."/>
            <person name="Getino M."/>
            <person name="Pursley I."/>
            <person name="Horton D.L."/>
            <person name="Alikhan N.-F."/>
            <person name="Baker D."/>
            <person name="Gharbi K."/>
            <person name="Hall N."/>
            <person name="Watson M."/>
            <person name="Adriaenssens E.M."/>
            <person name="Foster-Nyarko E."/>
            <person name="Jarju S."/>
            <person name="Secka A."/>
            <person name="Antonio M."/>
            <person name="Oren A."/>
            <person name="Chaudhuri R."/>
            <person name="La Ragione R.M."/>
            <person name="Hildebrand F."/>
            <person name="Pallen M.J."/>
        </authorList>
    </citation>
    <scope>NUCLEOTIDE SEQUENCE [LARGE SCALE GENOMIC DNA]</scope>
    <source>
        <strain evidence="1 2">Sa2CUA8</strain>
    </source>
</reference>
<protein>
    <recommendedName>
        <fullName evidence="3">WXG100 family type VII secretion target</fullName>
    </recommendedName>
</protein>
<name>A0ABR8V0Z5_9CELL</name>
<dbReference type="EMBL" id="JACSQE010000005">
    <property type="protein sequence ID" value="MBD7998472.1"/>
    <property type="molecule type" value="Genomic_DNA"/>
</dbReference>
<evidence type="ECO:0000313" key="1">
    <source>
        <dbReference type="EMBL" id="MBD7998472.1"/>
    </source>
</evidence>
<evidence type="ECO:0008006" key="3">
    <source>
        <dbReference type="Google" id="ProtNLM"/>
    </source>
</evidence>
<sequence>MPDIQLDLAAMADTATLLRRLREEFLAAEEFNRGLADAAGHWHLSGAIGDFASAWNVRREQLGEEIQAVADLTQAVCDTFHEVDAAMAAQLRTVEL</sequence>
<organism evidence="1 2">
    <name type="scientific">Oerskovia gallyi</name>
    <dbReference type="NCBI Taxonomy" id="2762226"/>
    <lineage>
        <taxon>Bacteria</taxon>
        <taxon>Bacillati</taxon>
        <taxon>Actinomycetota</taxon>
        <taxon>Actinomycetes</taxon>
        <taxon>Micrococcales</taxon>
        <taxon>Cellulomonadaceae</taxon>
        <taxon>Oerskovia</taxon>
    </lineage>
</organism>
<evidence type="ECO:0000313" key="2">
    <source>
        <dbReference type="Proteomes" id="UP000633601"/>
    </source>
</evidence>
<accession>A0ABR8V0Z5</accession>